<evidence type="ECO:0000313" key="4">
    <source>
        <dbReference type="Proteomes" id="UP000195985"/>
    </source>
</evidence>
<evidence type="ECO:0000313" key="3">
    <source>
        <dbReference type="EMBL" id="SLM51686.1"/>
    </source>
</evidence>
<protein>
    <submittedName>
        <fullName evidence="3">Uncharacterized protein</fullName>
    </submittedName>
</protein>
<dbReference type="EMBL" id="FWEY01000003">
    <property type="protein sequence ID" value="SLM51686.1"/>
    <property type="molecule type" value="Genomic_DNA"/>
</dbReference>
<sequence length="106" mass="11628">MAKKNKGNQIQRKNVTPKVPELHKNNTGAATKKNLPVDEDPKLQNSFNYTMYGMLIGASIGYFAGNLTIGFGIGMLAGGVVDSYLNSKKKKKREAILKAQAEKEQK</sequence>
<feature type="transmembrane region" description="Helical" evidence="2">
    <location>
        <begin position="60"/>
        <end position="85"/>
    </location>
</feature>
<keyword evidence="4" id="KW-1185">Reference proteome</keyword>
<keyword evidence="2" id="KW-0472">Membrane</keyword>
<dbReference type="Proteomes" id="UP000195985">
    <property type="component" value="Unassembled WGS sequence"/>
</dbReference>
<organism evidence="3 4">
    <name type="scientific">Trichococcus pasteurii</name>
    <dbReference type="NCBI Taxonomy" id="43064"/>
    <lineage>
        <taxon>Bacteria</taxon>
        <taxon>Bacillati</taxon>
        <taxon>Bacillota</taxon>
        <taxon>Bacilli</taxon>
        <taxon>Lactobacillales</taxon>
        <taxon>Carnobacteriaceae</taxon>
        <taxon>Trichococcus</taxon>
    </lineage>
</organism>
<reference evidence="4" key="1">
    <citation type="submission" date="2016-04" db="EMBL/GenBank/DDBJ databases">
        <authorList>
            <person name="Strepis N."/>
        </authorList>
    </citation>
    <scope>NUCLEOTIDE SEQUENCE [LARGE SCALE GENOMIC DNA]</scope>
</reference>
<dbReference type="STRING" id="43064.SAMN04488086_10469"/>
<evidence type="ECO:0000256" key="2">
    <source>
        <dbReference type="SAM" id="Phobius"/>
    </source>
</evidence>
<proteinExistence type="predicted"/>
<dbReference type="OrthoDB" id="2168520at2"/>
<dbReference type="AlphaFoldDB" id="A0A1W1IFA6"/>
<keyword evidence="2" id="KW-1133">Transmembrane helix</keyword>
<dbReference type="RefSeq" id="WP_086942512.1">
    <property type="nucleotide sequence ID" value="NZ_FONM01000004.1"/>
</dbReference>
<feature type="region of interest" description="Disordered" evidence="1">
    <location>
        <begin position="1"/>
        <end position="40"/>
    </location>
</feature>
<accession>A0A1W1IFA6</accession>
<evidence type="ECO:0000256" key="1">
    <source>
        <dbReference type="SAM" id="MobiDB-lite"/>
    </source>
</evidence>
<name>A0A1W1IFA6_9LACT</name>
<gene>
    <name evidence="3" type="ORF">TPAS_1364</name>
</gene>
<keyword evidence="2" id="KW-0812">Transmembrane</keyword>